<feature type="domain" description="FAD-dependent urate hydroxylase HpyO/Asp monooxygenase CreE-like FAD/NAD(P)-binding" evidence="1">
    <location>
        <begin position="25"/>
        <end position="182"/>
    </location>
</feature>
<evidence type="ECO:0000313" key="3">
    <source>
        <dbReference type="Proteomes" id="UP000315440"/>
    </source>
</evidence>
<proteinExistence type="predicted"/>
<accession>A0A5C5ZST3</accession>
<comment type="caution">
    <text evidence="2">The sequence shown here is derived from an EMBL/GenBank/DDBJ whole genome shotgun (WGS) entry which is preliminary data.</text>
</comment>
<name>A0A5C5ZST3_9BACT</name>
<dbReference type="InterPro" id="IPR038732">
    <property type="entry name" value="HpyO/CreE_NAD-binding"/>
</dbReference>
<dbReference type="Proteomes" id="UP000315440">
    <property type="component" value="Unassembled WGS sequence"/>
</dbReference>
<dbReference type="InterPro" id="IPR052189">
    <property type="entry name" value="L-asp_N-monooxygenase_NS-form"/>
</dbReference>
<dbReference type="SUPFAM" id="SSF51905">
    <property type="entry name" value="FAD/NAD(P)-binding domain"/>
    <property type="match status" value="1"/>
</dbReference>
<reference evidence="2 3" key="1">
    <citation type="submission" date="2019-02" db="EMBL/GenBank/DDBJ databases">
        <title>Deep-cultivation of Planctomycetes and their phenomic and genomic characterization uncovers novel biology.</title>
        <authorList>
            <person name="Wiegand S."/>
            <person name="Jogler M."/>
            <person name="Boedeker C."/>
            <person name="Pinto D."/>
            <person name="Vollmers J."/>
            <person name="Rivas-Marin E."/>
            <person name="Kohn T."/>
            <person name="Peeters S.H."/>
            <person name="Heuer A."/>
            <person name="Rast P."/>
            <person name="Oberbeckmann S."/>
            <person name="Bunk B."/>
            <person name="Jeske O."/>
            <person name="Meyerdierks A."/>
            <person name="Storesund J.E."/>
            <person name="Kallscheuer N."/>
            <person name="Luecker S."/>
            <person name="Lage O.M."/>
            <person name="Pohl T."/>
            <person name="Merkel B.J."/>
            <person name="Hornburger P."/>
            <person name="Mueller R.-W."/>
            <person name="Bruemmer F."/>
            <person name="Labrenz M."/>
            <person name="Spormann A.M."/>
            <person name="Op Den Camp H."/>
            <person name="Overmann J."/>
            <person name="Amann R."/>
            <person name="Jetten M.S.M."/>
            <person name="Mascher T."/>
            <person name="Medema M.H."/>
            <person name="Devos D.P."/>
            <person name="Kaster A.-K."/>
            <person name="Ovreas L."/>
            <person name="Rohde M."/>
            <person name="Galperin M.Y."/>
            <person name="Jogler C."/>
        </authorList>
    </citation>
    <scope>NUCLEOTIDE SEQUENCE [LARGE SCALE GENOMIC DNA]</scope>
    <source>
        <strain evidence="2 3">Mal64</strain>
    </source>
</reference>
<dbReference type="OrthoDB" id="6309046at2"/>
<keyword evidence="3" id="KW-1185">Reference proteome</keyword>
<dbReference type="RefSeq" id="WP_146397018.1">
    <property type="nucleotide sequence ID" value="NZ_SJPQ01000001.1"/>
</dbReference>
<dbReference type="Pfam" id="PF13454">
    <property type="entry name" value="NAD_binding_9"/>
    <property type="match status" value="1"/>
</dbReference>
<dbReference type="PANTHER" id="PTHR40254:SF1">
    <property type="entry name" value="BLR0577 PROTEIN"/>
    <property type="match status" value="1"/>
</dbReference>
<dbReference type="AlphaFoldDB" id="A0A5C5ZST3"/>
<evidence type="ECO:0000313" key="2">
    <source>
        <dbReference type="EMBL" id="TWT90286.1"/>
    </source>
</evidence>
<dbReference type="EMBL" id="SJPQ01000001">
    <property type="protein sequence ID" value="TWT90286.1"/>
    <property type="molecule type" value="Genomic_DNA"/>
</dbReference>
<protein>
    <recommendedName>
        <fullName evidence="1">FAD-dependent urate hydroxylase HpyO/Asp monooxygenase CreE-like FAD/NAD(P)-binding domain-containing protein</fullName>
    </recommendedName>
</protein>
<evidence type="ECO:0000259" key="1">
    <source>
        <dbReference type="Pfam" id="PF13454"/>
    </source>
</evidence>
<organism evidence="2 3">
    <name type="scientific">Pseudobythopirellula maris</name>
    <dbReference type="NCBI Taxonomy" id="2527991"/>
    <lineage>
        <taxon>Bacteria</taxon>
        <taxon>Pseudomonadati</taxon>
        <taxon>Planctomycetota</taxon>
        <taxon>Planctomycetia</taxon>
        <taxon>Pirellulales</taxon>
        <taxon>Lacipirellulaceae</taxon>
        <taxon>Pseudobythopirellula</taxon>
    </lineage>
</organism>
<gene>
    <name evidence="2" type="ORF">Mal64_06710</name>
</gene>
<dbReference type="InterPro" id="IPR036188">
    <property type="entry name" value="FAD/NAD-bd_sf"/>
</dbReference>
<sequence>MTVLDRVVPHAACNPHYPAAPLRIAVVGCGPKGLFCLERLAYELDKRNTGRSMHISVFEPAEYPGAGLVYNPRQPHYLRMNFAAKHINMWRSEDDGPTLLQWLQRHHPKLASAEQFVPRAIVGEYLHACYQTVIARLSQHATVALLKQSVTGLIEVKSGWDIITKGGRRVECIDEVLLAVGHEGWRAGGAASNRDTPFDIPHVYPTLQQLSPTAALAGSRVALRGIGLTAIDAILALTEGRGGTFRQDSKVWRYQPSMGEPAVIYPYSRSGRPMLAKPISQKMSVPPLANLWRQYASQLVKLAEENRPIHFAEEIWPVVVLAAEDALQASGGIGAGRWFESRLHNRPTAKEFREQLVSSVEVATGVRSPDAAWAVGEAWRRLYPSLVKIISHDGLDAESWPRFRIVASEMERVAFGPPVENCCKLLSLIDCGLVDLAYLQGHVGPHGANSIAIGANHGDAPKSIDHHVNAVLPNPAASHPCGPLSSLAKAGALTPHASGCGYRVDRSGRPITTAGTTLHGLTLVGRPTEGSVLGNDTLNPRLHDQSSRWARCIFQKSRQPEGSAS</sequence>
<dbReference type="PANTHER" id="PTHR40254">
    <property type="entry name" value="BLR0577 PROTEIN"/>
    <property type="match status" value="1"/>
</dbReference>